<evidence type="ECO:0000256" key="1">
    <source>
        <dbReference type="ARBA" id="ARBA00005437"/>
    </source>
</evidence>
<dbReference type="OrthoDB" id="97518at2759"/>
<protein>
    <recommendedName>
        <fullName evidence="4">DUF567-domain-containing protein</fullName>
    </recommendedName>
</protein>
<keyword evidence="3" id="KW-1185">Reference proteome</keyword>
<dbReference type="InterPro" id="IPR025659">
    <property type="entry name" value="Tubby-like_C"/>
</dbReference>
<dbReference type="SUPFAM" id="SSF54518">
    <property type="entry name" value="Tubby C-terminal domain-like"/>
    <property type="match status" value="1"/>
</dbReference>
<reference evidence="2 3" key="2">
    <citation type="submission" date="2016-08" db="EMBL/GenBank/DDBJ databases">
        <title>Pervasive Adenine N6-methylation of Active Genes in Fungi.</title>
        <authorList>
            <consortium name="DOE Joint Genome Institute"/>
            <person name="Mondo S.J."/>
            <person name="Dannebaum R.O."/>
            <person name="Kuo R.C."/>
            <person name="Labutti K."/>
            <person name="Haridas S."/>
            <person name="Kuo A."/>
            <person name="Salamov A."/>
            <person name="Ahrendt S.R."/>
            <person name="Lipzen A."/>
            <person name="Sullivan W."/>
            <person name="Andreopoulos W.B."/>
            <person name="Clum A."/>
            <person name="Lindquist E."/>
            <person name="Daum C."/>
            <person name="Ramamoorthy G.K."/>
            <person name="Gryganskyi A."/>
            <person name="Culley D."/>
            <person name="Magnuson J.K."/>
            <person name="James T.Y."/>
            <person name="O'Malley M.A."/>
            <person name="Stajich J.E."/>
            <person name="Spatafora J.W."/>
            <person name="Visel A."/>
            <person name="Grigoriev I.V."/>
        </authorList>
    </citation>
    <scope>NUCLEOTIDE SEQUENCE [LARGE SCALE GENOMIC DNA]</scope>
    <source>
        <strain evidence="2 3">S4</strain>
    </source>
</reference>
<reference evidence="2 3" key="1">
    <citation type="submission" date="2016-08" db="EMBL/GenBank/DDBJ databases">
        <title>A Parts List for Fungal Cellulosomes Revealed by Comparative Genomics.</title>
        <authorList>
            <consortium name="DOE Joint Genome Institute"/>
            <person name="Haitjema C.H."/>
            <person name="Gilmore S.P."/>
            <person name="Henske J.K."/>
            <person name="Solomon K.V."/>
            <person name="De Groot R."/>
            <person name="Kuo A."/>
            <person name="Mondo S.J."/>
            <person name="Salamov A.A."/>
            <person name="Labutti K."/>
            <person name="Zhao Z."/>
            <person name="Chiniquy J."/>
            <person name="Barry K."/>
            <person name="Brewer H.M."/>
            <person name="Purvine S.O."/>
            <person name="Wright A.T."/>
            <person name="Boxma B."/>
            <person name="Van Alen T."/>
            <person name="Hackstein J.H."/>
            <person name="Baker S.E."/>
            <person name="Grigoriev I.V."/>
            <person name="O'Malley M.A."/>
        </authorList>
    </citation>
    <scope>NUCLEOTIDE SEQUENCE [LARGE SCALE GENOMIC DNA]</scope>
    <source>
        <strain evidence="2 3">S4</strain>
    </source>
</reference>
<dbReference type="Pfam" id="PF04525">
    <property type="entry name" value="LOR"/>
    <property type="match status" value="1"/>
</dbReference>
<evidence type="ECO:0000313" key="2">
    <source>
        <dbReference type="EMBL" id="ORX77816.1"/>
    </source>
</evidence>
<dbReference type="PANTHER" id="PTHR31087:SF161">
    <property type="entry name" value="TUBBY C 2 FAMILY PROTEIN"/>
    <property type="match status" value="1"/>
</dbReference>
<evidence type="ECO:0008006" key="4">
    <source>
        <dbReference type="Google" id="ProtNLM"/>
    </source>
</evidence>
<dbReference type="InterPro" id="IPR038595">
    <property type="entry name" value="LOR_sf"/>
</dbReference>
<comment type="caution">
    <text evidence="2">The sequence shown here is derived from an EMBL/GenBank/DDBJ whole genome shotgun (WGS) entry which is preliminary data.</text>
</comment>
<comment type="similarity">
    <text evidence="1">Belongs to the LOR family.</text>
</comment>
<dbReference type="Proteomes" id="UP000193944">
    <property type="component" value="Unassembled WGS sequence"/>
</dbReference>
<dbReference type="STRING" id="1754192.A0A1Y1WX82"/>
<name>A0A1Y1WX82_9FUNG</name>
<organism evidence="2 3">
    <name type="scientific">Anaeromyces robustus</name>
    <dbReference type="NCBI Taxonomy" id="1754192"/>
    <lineage>
        <taxon>Eukaryota</taxon>
        <taxon>Fungi</taxon>
        <taxon>Fungi incertae sedis</taxon>
        <taxon>Chytridiomycota</taxon>
        <taxon>Chytridiomycota incertae sedis</taxon>
        <taxon>Neocallimastigomycetes</taxon>
        <taxon>Neocallimastigales</taxon>
        <taxon>Neocallimastigaceae</taxon>
        <taxon>Anaeromyces</taxon>
    </lineage>
</organism>
<evidence type="ECO:0000313" key="3">
    <source>
        <dbReference type="Proteomes" id="UP000193944"/>
    </source>
</evidence>
<accession>A0A1Y1WX82</accession>
<dbReference type="PANTHER" id="PTHR31087">
    <property type="match status" value="1"/>
</dbReference>
<dbReference type="Gene3D" id="2.40.160.200">
    <property type="entry name" value="LURP1-related"/>
    <property type="match status" value="1"/>
</dbReference>
<dbReference type="InterPro" id="IPR007612">
    <property type="entry name" value="LOR"/>
</dbReference>
<dbReference type="AlphaFoldDB" id="A0A1Y1WX82"/>
<gene>
    <name evidence="2" type="ORF">BCR32DRAFT_328767</name>
</gene>
<sequence length="215" mass="24099">MGLMNKFADSPLSSPKTSVVAVDERFVLNKPVTLLLKEKIFSLSGDDFTIKDTNDVSYFKCKGKAFNIKSKKNIYDINNKPLFNIQNKNIIALKKKMIIFSGENEANIIATICPKTAIFSKTSLVEFKNKLTGENEVLKMKYDLIGNSCGIFYGESENAPLICKIHRKFDAKLILTSKDNYHVDIAPGVDISLMLALGICFDEIKNDKLRKSNNS</sequence>
<proteinExistence type="inferred from homology"/>
<dbReference type="EMBL" id="MCFG01000233">
    <property type="protein sequence ID" value="ORX77816.1"/>
    <property type="molecule type" value="Genomic_DNA"/>
</dbReference>